<dbReference type="CDD" id="cd09001">
    <property type="entry name" value="GH43_FsAxh1-like"/>
    <property type="match status" value="1"/>
</dbReference>
<comment type="similarity">
    <text evidence="1 4">Belongs to the glycosyl hydrolase 43 family.</text>
</comment>
<dbReference type="Pfam" id="PF17851">
    <property type="entry name" value="GH43_C2"/>
    <property type="match status" value="1"/>
</dbReference>
<gene>
    <name evidence="6" type="ORF">LLW17_12910</name>
</gene>
<reference evidence="6 7" key="1">
    <citation type="submission" date="2021-11" db="EMBL/GenBank/DDBJ databases">
        <title>Seasonal and diel survey of microbial diversity of the Tyrrhenian coast.</title>
        <authorList>
            <person name="Gattoni G."/>
            <person name="Corral P."/>
        </authorList>
    </citation>
    <scope>NUCLEOTIDE SEQUENCE [LARGE SCALE GENOMIC DNA]</scope>
    <source>
        <strain evidence="6 7">Mr9</strain>
    </source>
</reference>
<dbReference type="EMBL" id="JAJGMW010000017">
    <property type="protein sequence ID" value="MCC4213624.1"/>
    <property type="molecule type" value="Genomic_DNA"/>
</dbReference>
<evidence type="ECO:0000256" key="4">
    <source>
        <dbReference type="RuleBase" id="RU361187"/>
    </source>
</evidence>
<evidence type="ECO:0000256" key="1">
    <source>
        <dbReference type="ARBA" id="ARBA00009865"/>
    </source>
</evidence>
<dbReference type="SUPFAM" id="SSF75005">
    <property type="entry name" value="Arabinanase/levansucrase/invertase"/>
    <property type="match status" value="1"/>
</dbReference>
<organism evidence="6 7">
    <name type="scientific">Leeuwenhoekiella parthenopeia</name>
    <dbReference type="NCBI Taxonomy" id="2890320"/>
    <lineage>
        <taxon>Bacteria</taxon>
        <taxon>Pseudomonadati</taxon>
        <taxon>Bacteroidota</taxon>
        <taxon>Flavobacteriia</taxon>
        <taxon>Flavobacteriales</taxon>
        <taxon>Flavobacteriaceae</taxon>
        <taxon>Leeuwenhoekiella</taxon>
    </lineage>
</organism>
<evidence type="ECO:0000313" key="6">
    <source>
        <dbReference type="EMBL" id="MCC4213624.1"/>
    </source>
</evidence>
<evidence type="ECO:0000256" key="2">
    <source>
        <dbReference type="ARBA" id="ARBA00022801"/>
    </source>
</evidence>
<dbReference type="Proteomes" id="UP001197770">
    <property type="component" value="Unassembled WGS sequence"/>
</dbReference>
<keyword evidence="2 4" id="KW-0378">Hydrolase</keyword>
<dbReference type="Gene3D" id="2.115.10.20">
    <property type="entry name" value="Glycosyl hydrolase domain, family 43"/>
    <property type="match status" value="1"/>
</dbReference>
<dbReference type="InterPro" id="IPR023296">
    <property type="entry name" value="Glyco_hydro_beta-prop_sf"/>
</dbReference>
<dbReference type="SUPFAM" id="SSF49899">
    <property type="entry name" value="Concanavalin A-like lectins/glucanases"/>
    <property type="match status" value="1"/>
</dbReference>
<evidence type="ECO:0000313" key="7">
    <source>
        <dbReference type="Proteomes" id="UP001197770"/>
    </source>
</evidence>
<proteinExistence type="inferred from homology"/>
<sequence length="514" mass="57888">MCGAFLYCSFFTVSAQEVAQNPLIHADVPDMSIIRRGDTYYMSSTTMHMSPGVPIMKSTDLTNWKLVNYAYDTLVDNDAMNLDNGEQTYGRGSWASSLRYHEGMYYLSTFAATSGMTHIYTTKDIENGPWEVHEFKPAYHDHTLFFEDGKIYMIWGAGELSMVELKEDLSGVKEETKHVLIKNATDPIGSNYILPAEGSQVFKHDGKFYLFNITWPRGGMRTVVVHRADQITGPYEGRVALQDKGVAQGGLIDTPDGDWYAYLFQDSGAVGRIPYLVPAEWKDGWPVLGVDGKVPETLNLPKNESIIPGIVHSDDFSREKGDPALPLVWQWNHNPNNDLWSVEERPGFLRLKTGRIDTAFIQAKNTLTQRTLGPVSSGTVKLDVSQMKAGDHAGLSVLQKKYGIIGVRSKADGKEIYMSKNAEDGGVIATLPFNQNEVFLKIECDFRDRTDKAYFYYSLDGQTWNELGSVLQMQYTLPHFMGYRFGLFNYAAETPGGWVDFDYFEIEDTIKHSQ</sequence>
<feature type="domain" description="Beta-xylosidase C-terminal Concanavalin A-like" evidence="5">
    <location>
        <begin position="314"/>
        <end position="507"/>
    </location>
</feature>
<dbReference type="Gene3D" id="2.60.120.200">
    <property type="match status" value="1"/>
</dbReference>
<comment type="caution">
    <text evidence="6">The sequence shown here is derived from an EMBL/GenBank/DDBJ whole genome shotgun (WGS) entry which is preliminary data.</text>
</comment>
<keyword evidence="3 4" id="KW-0326">Glycosidase</keyword>
<dbReference type="InterPro" id="IPR041542">
    <property type="entry name" value="GH43_C2"/>
</dbReference>
<keyword evidence="7" id="KW-1185">Reference proteome</keyword>
<dbReference type="Pfam" id="PF04616">
    <property type="entry name" value="Glyco_hydro_43"/>
    <property type="match status" value="1"/>
</dbReference>
<dbReference type="GO" id="GO:0016787">
    <property type="term" value="F:hydrolase activity"/>
    <property type="evidence" value="ECO:0007669"/>
    <property type="project" value="UniProtKB-KW"/>
</dbReference>
<evidence type="ECO:0000259" key="5">
    <source>
        <dbReference type="Pfam" id="PF17851"/>
    </source>
</evidence>
<dbReference type="PANTHER" id="PTHR42812">
    <property type="entry name" value="BETA-XYLOSIDASE"/>
    <property type="match status" value="1"/>
</dbReference>
<name>A0ABS8GUM1_9FLAO</name>
<protein>
    <submittedName>
        <fullName evidence="6">Glycoside hydrolase 43 family protein</fullName>
    </submittedName>
</protein>
<evidence type="ECO:0000256" key="3">
    <source>
        <dbReference type="ARBA" id="ARBA00023295"/>
    </source>
</evidence>
<accession>A0ABS8GUM1</accession>
<dbReference type="InterPro" id="IPR013320">
    <property type="entry name" value="ConA-like_dom_sf"/>
</dbReference>
<dbReference type="InterPro" id="IPR006710">
    <property type="entry name" value="Glyco_hydro_43"/>
</dbReference>
<dbReference type="InterPro" id="IPR051795">
    <property type="entry name" value="Glycosyl_Hydrlase_43"/>
</dbReference>
<dbReference type="PANTHER" id="PTHR42812:SF12">
    <property type="entry name" value="BETA-XYLOSIDASE-RELATED"/>
    <property type="match status" value="1"/>
</dbReference>